<accession>A0A8H6A216</accession>
<dbReference type="EMBL" id="SPNV01000130">
    <property type="protein sequence ID" value="KAF5860426.1"/>
    <property type="molecule type" value="Genomic_DNA"/>
</dbReference>
<accession>A0A5N6G4R9</accession>
<dbReference type="AlphaFoldDB" id="A0A5N6G4R9"/>
<accession>A0A5N7CBQ6</accession>
<dbReference type="EMBL" id="ML735249">
    <property type="protein sequence ID" value="KAE8391023.1"/>
    <property type="molecule type" value="Genomic_DNA"/>
</dbReference>
<sequence>MPSTPASTLHHILTPRPPRLCLLPIQSVWQPAAFHTPRSVRARLNSSITQGWKGTSPDDHTVDRRKKGDTTDPTVEGAHSGMKDREESKGIARDDKPQAATERGGVKHGKKAKEEHPKAPEPIIGMNDERAQKGH</sequence>
<feature type="compositionally biased region" description="Basic and acidic residues" evidence="1">
    <location>
        <begin position="81"/>
        <end position="97"/>
    </location>
</feature>
<dbReference type="Proteomes" id="UP000541154">
    <property type="component" value="Unassembled WGS sequence"/>
</dbReference>
<keyword evidence="4" id="KW-1185">Reference proteome</keyword>
<reference evidence="3 4" key="1">
    <citation type="submission" date="2019-04" db="EMBL/GenBank/DDBJ databases">
        <title>Aspergillus burnettii sp. nov., novel species from soil in southeast Queensland.</title>
        <authorList>
            <person name="Gilchrist C.L.M."/>
            <person name="Pitt J.I."/>
            <person name="Lange L."/>
            <person name="Lacey H.J."/>
            <person name="Vuong D."/>
            <person name="Midgley D.J."/>
            <person name="Greenfield P."/>
            <person name="Bradbury M."/>
            <person name="Lacey E."/>
            <person name="Busk P.K."/>
            <person name="Pilgaard B."/>
            <person name="Chooi Y.H."/>
            <person name="Piggott A.M."/>
        </authorList>
    </citation>
    <scope>NUCLEOTIDE SEQUENCE [LARGE SCALE GENOMIC DNA]</scope>
    <source>
        <strain evidence="3 4">FRR 5400</strain>
    </source>
</reference>
<dbReference type="OMA" id="IFEDWKG"/>
<evidence type="ECO:0000256" key="1">
    <source>
        <dbReference type="SAM" id="MobiDB-lite"/>
    </source>
</evidence>
<proteinExistence type="predicted"/>
<gene>
    <name evidence="2" type="ORF">BDV23DRAFT_153921</name>
    <name evidence="3" type="ORF">ETB97_001588</name>
</gene>
<protein>
    <submittedName>
        <fullName evidence="2">Uncharacterized protein</fullName>
    </submittedName>
</protein>
<dbReference type="Proteomes" id="UP000326877">
    <property type="component" value="Unassembled WGS sequence"/>
</dbReference>
<evidence type="ECO:0000313" key="2">
    <source>
        <dbReference type="EMBL" id="KAE8391023.1"/>
    </source>
</evidence>
<feature type="compositionally biased region" description="Basic and acidic residues" evidence="1">
    <location>
        <begin position="56"/>
        <end position="70"/>
    </location>
</feature>
<evidence type="ECO:0000313" key="4">
    <source>
        <dbReference type="Proteomes" id="UP000541154"/>
    </source>
</evidence>
<name>A0A5N6G4R9_PETAA</name>
<organism evidence="2">
    <name type="scientific">Petromyces alliaceus</name>
    <name type="common">Aspergillus alliaceus</name>
    <dbReference type="NCBI Taxonomy" id="209559"/>
    <lineage>
        <taxon>Eukaryota</taxon>
        <taxon>Fungi</taxon>
        <taxon>Dikarya</taxon>
        <taxon>Ascomycota</taxon>
        <taxon>Pezizomycotina</taxon>
        <taxon>Eurotiomycetes</taxon>
        <taxon>Eurotiomycetidae</taxon>
        <taxon>Eurotiales</taxon>
        <taxon>Aspergillaceae</taxon>
        <taxon>Aspergillus</taxon>
        <taxon>Aspergillus subgen. Circumdati</taxon>
    </lineage>
</organism>
<dbReference type="OrthoDB" id="545683at2759"/>
<feature type="region of interest" description="Disordered" evidence="1">
    <location>
        <begin position="45"/>
        <end position="135"/>
    </location>
</feature>
<reference evidence="2" key="2">
    <citation type="submission" date="2019-04" db="EMBL/GenBank/DDBJ databases">
        <title>Friends and foes A comparative genomics studyof 23 Aspergillus species from section Flavi.</title>
        <authorList>
            <consortium name="DOE Joint Genome Institute"/>
            <person name="Kjaerbolling I."/>
            <person name="Vesth T."/>
            <person name="Frisvad J.C."/>
            <person name="Nybo J.L."/>
            <person name="Theobald S."/>
            <person name="Kildgaard S."/>
            <person name="Isbrandt T."/>
            <person name="Kuo A."/>
            <person name="Sato A."/>
            <person name="Lyhne E.K."/>
            <person name="Kogle M.E."/>
            <person name="Wiebenga A."/>
            <person name="Kun R.S."/>
            <person name="Lubbers R.J."/>
            <person name="Makela M.R."/>
            <person name="Barry K."/>
            <person name="Chovatia M."/>
            <person name="Clum A."/>
            <person name="Daum C."/>
            <person name="Haridas S."/>
            <person name="He G."/>
            <person name="LaButti K."/>
            <person name="Lipzen A."/>
            <person name="Mondo S."/>
            <person name="Riley R."/>
            <person name="Salamov A."/>
            <person name="Simmons B.A."/>
            <person name="Magnuson J.K."/>
            <person name="Henrissat B."/>
            <person name="Mortensen U.H."/>
            <person name="Larsen T.O."/>
            <person name="Devries R.P."/>
            <person name="Grigoriev I.V."/>
            <person name="Machida M."/>
            <person name="Baker S.E."/>
            <person name="Andersen M.R."/>
        </authorList>
    </citation>
    <scope>NUCLEOTIDE SEQUENCE [LARGE SCALE GENOMIC DNA]</scope>
    <source>
        <strain evidence="2">IBT 14317</strain>
    </source>
</reference>
<evidence type="ECO:0000313" key="3">
    <source>
        <dbReference type="EMBL" id="KAF5860426.1"/>
    </source>
</evidence>